<comment type="caution">
    <text evidence="1">The sequence shown here is derived from an EMBL/GenBank/DDBJ whole genome shotgun (WGS) entry which is preliminary data.</text>
</comment>
<sequence length="276" mass="31109">MTILNDTTLEILCINAQDWNLHETILLPCPDRLGFKPNIVGNLVVVNLVSGILLVDWCTRMYIALNGFAGSKRRVLGLIPGHFVVVITITSQFTVTEVRLLVYSIATFGSAWRPVSELDNPTYLAVTQFSPKVLDTPLLDSPAIDRPILWIYESPLQCGTYKSALYISNHRGPAAITRYKYTIRDTEFRWTSSGSALATPSLSPYRHWYAYSGYVLDVDCRVWRVWDETYPDSLTNGTMAGLFSSQERHRGFHLSPFNCVVTRVLQAGSVVLSYYL</sequence>
<evidence type="ECO:0000313" key="1">
    <source>
        <dbReference type="EMBL" id="KAJ7304684.1"/>
    </source>
</evidence>
<protein>
    <submittedName>
        <fullName evidence="1">Uncharacterized protein</fullName>
    </submittedName>
</protein>
<organism evidence="1 2">
    <name type="scientific">Mycena albidolilacea</name>
    <dbReference type="NCBI Taxonomy" id="1033008"/>
    <lineage>
        <taxon>Eukaryota</taxon>
        <taxon>Fungi</taxon>
        <taxon>Dikarya</taxon>
        <taxon>Basidiomycota</taxon>
        <taxon>Agaricomycotina</taxon>
        <taxon>Agaricomycetes</taxon>
        <taxon>Agaricomycetidae</taxon>
        <taxon>Agaricales</taxon>
        <taxon>Marasmiineae</taxon>
        <taxon>Mycenaceae</taxon>
        <taxon>Mycena</taxon>
    </lineage>
</organism>
<reference evidence="1" key="1">
    <citation type="submission" date="2023-03" db="EMBL/GenBank/DDBJ databases">
        <title>Massive genome expansion in bonnet fungi (Mycena s.s.) driven by repeated elements and novel gene families across ecological guilds.</title>
        <authorList>
            <consortium name="Lawrence Berkeley National Laboratory"/>
            <person name="Harder C.B."/>
            <person name="Miyauchi S."/>
            <person name="Viragh M."/>
            <person name="Kuo A."/>
            <person name="Thoen E."/>
            <person name="Andreopoulos B."/>
            <person name="Lu D."/>
            <person name="Skrede I."/>
            <person name="Drula E."/>
            <person name="Henrissat B."/>
            <person name="Morin E."/>
            <person name="Kohler A."/>
            <person name="Barry K."/>
            <person name="LaButti K."/>
            <person name="Morin E."/>
            <person name="Salamov A."/>
            <person name="Lipzen A."/>
            <person name="Mereny Z."/>
            <person name="Hegedus B."/>
            <person name="Baldrian P."/>
            <person name="Stursova M."/>
            <person name="Weitz H."/>
            <person name="Taylor A."/>
            <person name="Grigoriev I.V."/>
            <person name="Nagy L.G."/>
            <person name="Martin F."/>
            <person name="Kauserud H."/>
        </authorList>
    </citation>
    <scope>NUCLEOTIDE SEQUENCE</scope>
    <source>
        <strain evidence="1">CBHHK002</strain>
    </source>
</reference>
<name>A0AAD6Z2P1_9AGAR</name>
<evidence type="ECO:0000313" key="2">
    <source>
        <dbReference type="Proteomes" id="UP001218218"/>
    </source>
</evidence>
<dbReference type="AlphaFoldDB" id="A0AAD6Z2P1"/>
<accession>A0AAD6Z2P1</accession>
<gene>
    <name evidence="1" type="ORF">DFH08DRAFT_903210</name>
</gene>
<dbReference type="EMBL" id="JARIHO010000100">
    <property type="protein sequence ID" value="KAJ7304684.1"/>
    <property type="molecule type" value="Genomic_DNA"/>
</dbReference>
<keyword evidence="2" id="KW-1185">Reference proteome</keyword>
<dbReference type="Proteomes" id="UP001218218">
    <property type="component" value="Unassembled WGS sequence"/>
</dbReference>
<proteinExistence type="predicted"/>